<dbReference type="PANTHER" id="PTHR43708">
    <property type="entry name" value="CONSERVED EXPRESSED OXIDOREDUCTASE (EUROFUNG)"/>
    <property type="match status" value="1"/>
</dbReference>
<evidence type="ECO:0000313" key="3">
    <source>
        <dbReference type="EMBL" id="KAK6954840.1"/>
    </source>
</evidence>
<dbReference type="Pfam" id="PF01408">
    <property type="entry name" value="GFO_IDH_MocA"/>
    <property type="match status" value="1"/>
</dbReference>
<dbReference type="PANTHER" id="PTHR43708:SF1">
    <property type="entry name" value="GALACTOSE_LACTOSE METABOLISM REGULATORY PROTEIN GAL80"/>
    <property type="match status" value="1"/>
</dbReference>
<reference evidence="3 4" key="1">
    <citation type="journal article" date="2024" name="Front Chem Biol">
        <title>Unveiling the potential of Daldinia eschscholtzii MFLUCC 19-0629 through bioactivity and bioinformatics studies for enhanced sustainable agriculture production.</title>
        <authorList>
            <person name="Brooks S."/>
            <person name="Weaver J.A."/>
            <person name="Klomchit A."/>
            <person name="Alharthi S.A."/>
            <person name="Onlamun T."/>
            <person name="Nurani R."/>
            <person name="Vong T.K."/>
            <person name="Alberti F."/>
            <person name="Greco C."/>
        </authorList>
    </citation>
    <scope>NUCLEOTIDE SEQUENCE [LARGE SCALE GENOMIC DNA]</scope>
    <source>
        <strain evidence="3">MFLUCC 19-0629</strain>
    </source>
</reference>
<dbReference type="AlphaFoldDB" id="A0AAX6MQ99"/>
<dbReference type="EMBL" id="JBANMG010000004">
    <property type="protein sequence ID" value="KAK6954840.1"/>
    <property type="molecule type" value="Genomic_DNA"/>
</dbReference>
<dbReference type="InterPro" id="IPR055080">
    <property type="entry name" value="Gal80p-like_C"/>
</dbReference>
<evidence type="ECO:0000259" key="2">
    <source>
        <dbReference type="Pfam" id="PF22685"/>
    </source>
</evidence>
<accession>A0AAX6MQ99</accession>
<protein>
    <recommendedName>
        <fullName evidence="5">Gfo/Idh/MocA-like oxidoreductase N-terminal domain-containing protein</fullName>
    </recommendedName>
</protein>
<organism evidence="3 4">
    <name type="scientific">Daldinia eschscholtzii</name>
    <dbReference type="NCBI Taxonomy" id="292717"/>
    <lineage>
        <taxon>Eukaryota</taxon>
        <taxon>Fungi</taxon>
        <taxon>Dikarya</taxon>
        <taxon>Ascomycota</taxon>
        <taxon>Pezizomycotina</taxon>
        <taxon>Sordariomycetes</taxon>
        <taxon>Xylariomycetidae</taxon>
        <taxon>Xylariales</taxon>
        <taxon>Hypoxylaceae</taxon>
        <taxon>Daldinia</taxon>
    </lineage>
</organism>
<dbReference type="InterPro" id="IPR051317">
    <property type="entry name" value="Gfo/Idh/MocA_oxidoreduct"/>
</dbReference>
<comment type="caution">
    <text evidence="3">The sequence shown here is derived from an EMBL/GenBank/DDBJ whole genome shotgun (WGS) entry which is preliminary data.</text>
</comment>
<keyword evidence="4" id="KW-1185">Reference proteome</keyword>
<dbReference type="SUPFAM" id="SSF51735">
    <property type="entry name" value="NAD(P)-binding Rossmann-fold domains"/>
    <property type="match status" value="1"/>
</dbReference>
<dbReference type="Pfam" id="PF22685">
    <property type="entry name" value="Gal80p_C-like"/>
    <property type="match status" value="1"/>
</dbReference>
<dbReference type="GO" id="GO:0000166">
    <property type="term" value="F:nucleotide binding"/>
    <property type="evidence" value="ECO:0007669"/>
    <property type="project" value="InterPro"/>
</dbReference>
<name>A0AAX6MQ99_9PEZI</name>
<feature type="domain" description="Gfo/Idh/MocA-like oxidoreductase N-terminal" evidence="1">
    <location>
        <begin position="4"/>
        <end position="120"/>
    </location>
</feature>
<sequence length="391" mass="43696">MAPIRIGLIGLSSSAKTSWAAQGHLPYLLSPRGKSQYSIVALLNSSVASAEAAREQFSLPSNVKVYGNSHDLASDPDVDLVVCCTRVDTHSLTTGPSIRAGKAVYIEWPLVENYEEAVALTGDKRLDNSIIGLQGRVSPIVLKLKEILKSGQIGRVLSSDIRAYGNLLPRDSLPEGLSYFADRKIGGNPITIAYGHTIDYVHEVLGEFASFQSRMQIQRPVLEILGKDGTQIREMESDVPDFLAVHGKLAKGKADIAENATLSFTYRSGQQFKGTPGFVWTINGEAGEIMVTANGAYVHSDSYRDPIEIKIHDHASDEVIDVEWDWEYWQKELPYRSRIVAELYERYAHWWNNGRPTGNLSKERDWPRLHDAVERMKEMDEIFKQYDAQSI</sequence>
<evidence type="ECO:0008006" key="5">
    <source>
        <dbReference type="Google" id="ProtNLM"/>
    </source>
</evidence>
<dbReference type="Proteomes" id="UP001369815">
    <property type="component" value="Unassembled WGS sequence"/>
</dbReference>
<dbReference type="InterPro" id="IPR036291">
    <property type="entry name" value="NAD(P)-bd_dom_sf"/>
</dbReference>
<feature type="domain" description="Gal80p-like C-terminal" evidence="2">
    <location>
        <begin position="139"/>
        <end position="292"/>
    </location>
</feature>
<dbReference type="Gene3D" id="3.30.360.10">
    <property type="entry name" value="Dihydrodipicolinate Reductase, domain 2"/>
    <property type="match status" value="1"/>
</dbReference>
<proteinExistence type="predicted"/>
<gene>
    <name evidence="3" type="ORF">Daesc_004809</name>
</gene>
<dbReference type="SUPFAM" id="SSF55347">
    <property type="entry name" value="Glyceraldehyde-3-phosphate dehydrogenase-like, C-terminal domain"/>
    <property type="match status" value="1"/>
</dbReference>
<evidence type="ECO:0000259" key="1">
    <source>
        <dbReference type="Pfam" id="PF01408"/>
    </source>
</evidence>
<evidence type="ECO:0000313" key="4">
    <source>
        <dbReference type="Proteomes" id="UP001369815"/>
    </source>
</evidence>
<dbReference type="Gene3D" id="3.40.50.720">
    <property type="entry name" value="NAD(P)-binding Rossmann-like Domain"/>
    <property type="match status" value="1"/>
</dbReference>
<dbReference type="InterPro" id="IPR000683">
    <property type="entry name" value="Gfo/Idh/MocA-like_OxRdtase_N"/>
</dbReference>